<evidence type="ECO:0000259" key="9">
    <source>
        <dbReference type="PROSITE" id="PS51192"/>
    </source>
</evidence>
<dbReference type="InterPro" id="IPR000629">
    <property type="entry name" value="RNA-helicase_DEAD-box_CS"/>
</dbReference>
<dbReference type="PANTHER" id="PTHR47959:SF13">
    <property type="entry name" value="ATP-DEPENDENT RNA HELICASE RHLE"/>
    <property type="match status" value="1"/>
</dbReference>
<dbReference type="PROSITE" id="PS51194">
    <property type="entry name" value="HELICASE_CTER"/>
    <property type="match status" value="1"/>
</dbReference>
<dbReference type="GO" id="GO:0003676">
    <property type="term" value="F:nucleic acid binding"/>
    <property type="evidence" value="ECO:0007669"/>
    <property type="project" value="InterPro"/>
</dbReference>
<keyword evidence="1 7" id="KW-0547">Nucleotide-binding</keyword>
<evidence type="ECO:0000256" key="2">
    <source>
        <dbReference type="ARBA" id="ARBA00022801"/>
    </source>
</evidence>
<dbReference type="EMBL" id="JABBNT010000004">
    <property type="protein sequence ID" value="NMM45540.1"/>
    <property type="molecule type" value="Genomic_DNA"/>
</dbReference>
<feature type="domain" description="Helicase C-terminal" evidence="10">
    <location>
        <begin position="265"/>
        <end position="412"/>
    </location>
</feature>
<dbReference type="PROSITE" id="PS00039">
    <property type="entry name" value="DEAD_ATP_HELICASE"/>
    <property type="match status" value="1"/>
</dbReference>
<dbReference type="InterPro" id="IPR027417">
    <property type="entry name" value="P-loop_NTPase"/>
</dbReference>
<dbReference type="Gene3D" id="3.40.50.300">
    <property type="entry name" value="P-loop containing nucleotide triphosphate hydrolases"/>
    <property type="match status" value="2"/>
</dbReference>
<dbReference type="AlphaFoldDB" id="A0A7Y0E1K2"/>
<dbReference type="CDD" id="cd00268">
    <property type="entry name" value="DEADc"/>
    <property type="match status" value="1"/>
</dbReference>
<evidence type="ECO:0000256" key="8">
    <source>
        <dbReference type="SAM" id="MobiDB-lite"/>
    </source>
</evidence>
<evidence type="ECO:0000313" key="13">
    <source>
        <dbReference type="Proteomes" id="UP000539372"/>
    </source>
</evidence>
<dbReference type="GO" id="GO:0016787">
    <property type="term" value="F:hydrolase activity"/>
    <property type="evidence" value="ECO:0007669"/>
    <property type="project" value="UniProtKB-KW"/>
</dbReference>
<dbReference type="InterPro" id="IPR014014">
    <property type="entry name" value="RNA_helicase_DEAD_Q_motif"/>
</dbReference>
<feature type="short sequence motif" description="Q motif" evidence="6">
    <location>
        <begin position="32"/>
        <end position="60"/>
    </location>
</feature>
<feature type="domain" description="Helicase ATP-binding" evidence="9">
    <location>
        <begin position="63"/>
        <end position="238"/>
    </location>
</feature>
<dbReference type="GO" id="GO:0003724">
    <property type="term" value="F:RNA helicase activity"/>
    <property type="evidence" value="ECO:0007669"/>
    <property type="project" value="InterPro"/>
</dbReference>
<proteinExistence type="inferred from homology"/>
<dbReference type="PANTHER" id="PTHR47959">
    <property type="entry name" value="ATP-DEPENDENT RNA HELICASE RHLE-RELATED"/>
    <property type="match status" value="1"/>
</dbReference>
<name>A0A7Y0E1K2_9PROT</name>
<evidence type="ECO:0000259" key="10">
    <source>
        <dbReference type="PROSITE" id="PS51194"/>
    </source>
</evidence>
<keyword evidence="3 7" id="KW-0347">Helicase</keyword>
<evidence type="ECO:0000256" key="4">
    <source>
        <dbReference type="ARBA" id="ARBA00022840"/>
    </source>
</evidence>
<dbReference type="InterPro" id="IPR014001">
    <property type="entry name" value="Helicase_ATP-bd"/>
</dbReference>
<feature type="domain" description="DEAD-box RNA helicase Q" evidence="11">
    <location>
        <begin position="32"/>
        <end position="60"/>
    </location>
</feature>
<dbReference type="GO" id="GO:0005829">
    <property type="term" value="C:cytosol"/>
    <property type="evidence" value="ECO:0007669"/>
    <property type="project" value="TreeGrafter"/>
</dbReference>
<dbReference type="InterPro" id="IPR001650">
    <property type="entry name" value="Helicase_C-like"/>
</dbReference>
<dbReference type="GO" id="GO:0005524">
    <property type="term" value="F:ATP binding"/>
    <property type="evidence" value="ECO:0007669"/>
    <property type="project" value="UniProtKB-KW"/>
</dbReference>
<evidence type="ECO:0000256" key="5">
    <source>
        <dbReference type="ARBA" id="ARBA00038437"/>
    </source>
</evidence>
<protein>
    <submittedName>
        <fullName evidence="12">DEAD/DEAH box helicase</fullName>
    </submittedName>
</protein>
<dbReference type="Proteomes" id="UP000539372">
    <property type="component" value="Unassembled WGS sequence"/>
</dbReference>
<reference evidence="12 13" key="1">
    <citation type="submission" date="2020-04" db="EMBL/GenBank/DDBJ databases">
        <title>Rhodospirillaceae bacterium KN72 isolated from deep sea.</title>
        <authorList>
            <person name="Zhang D.-C."/>
        </authorList>
    </citation>
    <scope>NUCLEOTIDE SEQUENCE [LARGE SCALE GENOMIC DNA]</scope>
    <source>
        <strain evidence="12 13">KN72</strain>
    </source>
</reference>
<gene>
    <name evidence="12" type="ORF">HH303_13680</name>
</gene>
<dbReference type="PROSITE" id="PS51195">
    <property type="entry name" value="Q_MOTIF"/>
    <property type="match status" value="1"/>
</dbReference>
<feature type="region of interest" description="Disordered" evidence="8">
    <location>
        <begin position="417"/>
        <end position="512"/>
    </location>
</feature>
<evidence type="ECO:0000313" key="12">
    <source>
        <dbReference type="EMBL" id="NMM45540.1"/>
    </source>
</evidence>
<keyword evidence="4 7" id="KW-0067">ATP-binding</keyword>
<dbReference type="Pfam" id="PF00271">
    <property type="entry name" value="Helicase_C"/>
    <property type="match status" value="1"/>
</dbReference>
<dbReference type="CDD" id="cd18787">
    <property type="entry name" value="SF2_C_DEAD"/>
    <property type="match status" value="1"/>
</dbReference>
<dbReference type="RefSeq" id="WP_169625928.1">
    <property type="nucleotide sequence ID" value="NZ_JABBNT010000004.1"/>
</dbReference>
<evidence type="ECO:0000256" key="3">
    <source>
        <dbReference type="ARBA" id="ARBA00022806"/>
    </source>
</evidence>
<organism evidence="12 13">
    <name type="scientific">Pacificispira spongiicola</name>
    <dbReference type="NCBI Taxonomy" id="2729598"/>
    <lineage>
        <taxon>Bacteria</taxon>
        <taxon>Pseudomonadati</taxon>
        <taxon>Pseudomonadota</taxon>
        <taxon>Alphaproteobacteria</taxon>
        <taxon>Rhodospirillales</taxon>
        <taxon>Rhodospirillaceae</taxon>
        <taxon>Pacificispira</taxon>
    </lineage>
</organism>
<comment type="similarity">
    <text evidence="5 7">Belongs to the DEAD box helicase family.</text>
</comment>
<dbReference type="SUPFAM" id="SSF52540">
    <property type="entry name" value="P-loop containing nucleoside triphosphate hydrolases"/>
    <property type="match status" value="2"/>
</dbReference>
<dbReference type="InterPro" id="IPR011545">
    <property type="entry name" value="DEAD/DEAH_box_helicase_dom"/>
</dbReference>
<evidence type="ECO:0000256" key="7">
    <source>
        <dbReference type="RuleBase" id="RU000492"/>
    </source>
</evidence>
<keyword evidence="13" id="KW-1185">Reference proteome</keyword>
<dbReference type="InterPro" id="IPR050079">
    <property type="entry name" value="DEAD_box_RNA_helicase"/>
</dbReference>
<feature type="compositionally biased region" description="Basic and acidic residues" evidence="8">
    <location>
        <begin position="465"/>
        <end position="488"/>
    </location>
</feature>
<dbReference type="Pfam" id="PF00270">
    <property type="entry name" value="DEAD"/>
    <property type="match status" value="1"/>
</dbReference>
<evidence type="ECO:0000256" key="6">
    <source>
        <dbReference type="PROSITE-ProRule" id="PRU00552"/>
    </source>
</evidence>
<dbReference type="SMART" id="SM00490">
    <property type="entry name" value="HELICc"/>
    <property type="match status" value="1"/>
</dbReference>
<evidence type="ECO:0000256" key="1">
    <source>
        <dbReference type="ARBA" id="ARBA00022741"/>
    </source>
</evidence>
<accession>A0A7Y0E1K2</accession>
<dbReference type="SMART" id="SM00487">
    <property type="entry name" value="DEXDc"/>
    <property type="match status" value="1"/>
</dbReference>
<sequence>MTDTVIQAEASATETAANDAAANDAAANKGRVRFEDLGLVGPILGALRNQGFTEATPIQAQAIPPALEGRDVLGIAQTGTGKTAAFALPALQYLDGLKGKPAPKTCRVLVLSPTRELASQIHDSVKSFANRMRLSVVSVFGGVGKVPQARACARGVDILIATPGRLRDLMEDGAIGLQDVQILVLDEADRMLDMGFAPEVRRLAAVMPKERQTVLFSATMPKDIRTLAHELMRDPVKVEVTPESTTVDKIEQKVLFVDRVRKAPLLRKILTDDGADRVIVFTRTKRGADKVCSGLKGDGFSVAAIHGDKTQGARKQALADFARGKVSVLVATDLAARGIDVQGITHVVNYDLPVDAENYVHRIGRTARNGESGIALSFCSPDEVEFLMAIQKATRMDVPVDRDHSYHSNEASGLAEAMANRQGSGRAPADHGKPSRNRGPKKSGGFAGKGPKRSGKPGGFAKGNRNGESERPHADRNGGDRNKSDRGSRNGGNGPKAPRNAGHAPRRRANNG</sequence>
<keyword evidence="2 7" id="KW-0378">Hydrolase</keyword>
<dbReference type="PROSITE" id="PS51192">
    <property type="entry name" value="HELICASE_ATP_BIND_1"/>
    <property type="match status" value="1"/>
</dbReference>
<evidence type="ECO:0000259" key="11">
    <source>
        <dbReference type="PROSITE" id="PS51195"/>
    </source>
</evidence>
<dbReference type="InterPro" id="IPR044742">
    <property type="entry name" value="DEAD/DEAH_RhlB"/>
</dbReference>
<comment type="caution">
    <text evidence="12">The sequence shown here is derived from an EMBL/GenBank/DDBJ whole genome shotgun (WGS) entry which is preliminary data.</text>
</comment>